<comment type="subcellular location">
    <subcellularLocation>
        <location evidence="1">Cell membrane</location>
        <topology evidence="1">Multi-pass membrane protein</topology>
    </subcellularLocation>
</comment>
<dbReference type="GO" id="GO:0005886">
    <property type="term" value="C:plasma membrane"/>
    <property type="evidence" value="ECO:0007669"/>
    <property type="project" value="UniProtKB-SubCell"/>
</dbReference>
<name>A0A934T158_9BURK</name>
<dbReference type="InterPro" id="IPR000715">
    <property type="entry name" value="Glycosyl_transferase_4"/>
</dbReference>
<evidence type="ECO:0000256" key="7">
    <source>
        <dbReference type="PIRSR" id="PIRSR600715-1"/>
    </source>
</evidence>
<feature type="transmembrane region" description="Helical" evidence="8">
    <location>
        <begin position="229"/>
        <end position="248"/>
    </location>
</feature>
<feature type="transmembrane region" description="Helical" evidence="8">
    <location>
        <begin position="175"/>
        <end position="193"/>
    </location>
</feature>
<feature type="transmembrane region" description="Helical" evidence="8">
    <location>
        <begin position="199"/>
        <end position="217"/>
    </location>
</feature>
<organism evidence="9 10">
    <name type="scientific">Noviherbaspirillum pedocola</name>
    <dbReference type="NCBI Taxonomy" id="2801341"/>
    <lineage>
        <taxon>Bacteria</taxon>
        <taxon>Pseudomonadati</taxon>
        <taxon>Pseudomonadota</taxon>
        <taxon>Betaproteobacteria</taxon>
        <taxon>Burkholderiales</taxon>
        <taxon>Oxalobacteraceae</taxon>
        <taxon>Noviherbaspirillum</taxon>
    </lineage>
</organism>
<sequence>MMHITAFIEGALVAALVSFFTSRLIVVTQNWHGALSLDCDLAGKQKFHTVPVPRVGGLALMLGMVCGFAWIRFLHADVVPEEVMSGALWMSLSALPVFMIGLIEDATKKVSVRARLFFTAGGAMLAAWAVGAVMPRVDLWLIDDLLAYAPAAIAVTVFAVVGVTNSVNIIDGFNGIAASTVVVMLAGMALLGWQAGDALIVNLSLLGMGAALGFLLVNYPRGKLFMGDGGAYVLGFWCAEVAVLAIRRNASIDAWQVLAIYAYPVIEVLYSIYRKKMVRRMSPAIPDRLHLHMLVYRRFICQKVARRATQPWMRNAAVVLVIAPWTMLFTAAAVILGPGMSALFLVAAQVGVYMVFYTRLVRGHWCFDPKVMLGLAPEARGNPA</sequence>
<protein>
    <submittedName>
        <fullName evidence="9">Glycosyltransferase family 4 protein</fullName>
    </submittedName>
</protein>
<evidence type="ECO:0000256" key="2">
    <source>
        <dbReference type="ARBA" id="ARBA00022475"/>
    </source>
</evidence>
<evidence type="ECO:0000313" key="9">
    <source>
        <dbReference type="EMBL" id="MBK4736709.1"/>
    </source>
</evidence>
<comment type="caution">
    <text evidence="9">The sequence shown here is derived from an EMBL/GenBank/DDBJ whole genome shotgun (WGS) entry which is preliminary data.</text>
</comment>
<keyword evidence="2" id="KW-1003">Cell membrane</keyword>
<dbReference type="Pfam" id="PF00953">
    <property type="entry name" value="Glycos_transf_4"/>
    <property type="match status" value="1"/>
</dbReference>
<comment type="cofactor">
    <cofactor evidence="7">
        <name>Mg(2+)</name>
        <dbReference type="ChEBI" id="CHEBI:18420"/>
    </cofactor>
</comment>
<feature type="transmembrane region" description="Helical" evidence="8">
    <location>
        <begin position="115"/>
        <end position="133"/>
    </location>
</feature>
<evidence type="ECO:0000313" key="10">
    <source>
        <dbReference type="Proteomes" id="UP000622890"/>
    </source>
</evidence>
<dbReference type="GO" id="GO:0046872">
    <property type="term" value="F:metal ion binding"/>
    <property type="evidence" value="ECO:0007669"/>
    <property type="project" value="UniProtKB-KW"/>
</dbReference>
<proteinExistence type="predicted"/>
<evidence type="ECO:0000256" key="6">
    <source>
        <dbReference type="ARBA" id="ARBA00023136"/>
    </source>
</evidence>
<feature type="transmembrane region" description="Helical" evidence="8">
    <location>
        <begin position="145"/>
        <end position="163"/>
    </location>
</feature>
<feature type="transmembrane region" description="Helical" evidence="8">
    <location>
        <begin position="254"/>
        <end position="273"/>
    </location>
</feature>
<gene>
    <name evidence="9" type="ORF">JJB74_18950</name>
</gene>
<feature type="transmembrane region" description="Helical" evidence="8">
    <location>
        <begin position="86"/>
        <end position="103"/>
    </location>
</feature>
<evidence type="ECO:0000256" key="3">
    <source>
        <dbReference type="ARBA" id="ARBA00022679"/>
    </source>
</evidence>
<keyword evidence="3" id="KW-0808">Transferase</keyword>
<feature type="binding site" evidence="7">
    <location>
        <position position="168"/>
    </location>
    <ligand>
        <name>Mg(2+)</name>
        <dbReference type="ChEBI" id="CHEBI:18420"/>
    </ligand>
</feature>
<keyword evidence="7" id="KW-0479">Metal-binding</keyword>
<evidence type="ECO:0000256" key="1">
    <source>
        <dbReference type="ARBA" id="ARBA00004651"/>
    </source>
</evidence>
<dbReference type="Proteomes" id="UP000622890">
    <property type="component" value="Unassembled WGS sequence"/>
</dbReference>
<dbReference type="CDD" id="cd06912">
    <property type="entry name" value="GT_MraY_like"/>
    <property type="match status" value="1"/>
</dbReference>
<dbReference type="GO" id="GO:0071555">
    <property type="term" value="P:cell wall organization"/>
    <property type="evidence" value="ECO:0007669"/>
    <property type="project" value="TreeGrafter"/>
</dbReference>
<feature type="transmembrane region" description="Helical" evidence="8">
    <location>
        <begin position="316"/>
        <end position="336"/>
    </location>
</feature>
<dbReference type="GO" id="GO:0009103">
    <property type="term" value="P:lipopolysaccharide biosynthetic process"/>
    <property type="evidence" value="ECO:0007669"/>
    <property type="project" value="TreeGrafter"/>
</dbReference>
<feature type="transmembrane region" description="Helical" evidence="8">
    <location>
        <begin position="55"/>
        <end position="74"/>
    </location>
</feature>
<feature type="transmembrane region" description="Helical" evidence="8">
    <location>
        <begin position="342"/>
        <end position="360"/>
    </location>
</feature>
<dbReference type="GO" id="GO:0044038">
    <property type="term" value="P:cell wall macromolecule biosynthetic process"/>
    <property type="evidence" value="ECO:0007669"/>
    <property type="project" value="TreeGrafter"/>
</dbReference>
<reference evidence="9" key="1">
    <citation type="submission" date="2021-01" db="EMBL/GenBank/DDBJ databases">
        <title>Genome sequence of strain Noviherbaspirillum sp. DKR-6.</title>
        <authorList>
            <person name="Chaudhary D.K."/>
        </authorList>
    </citation>
    <scope>NUCLEOTIDE SEQUENCE</scope>
    <source>
        <strain evidence="9">DKR-6</strain>
    </source>
</reference>
<dbReference type="PANTHER" id="PTHR22926">
    <property type="entry name" value="PHOSPHO-N-ACETYLMURAMOYL-PENTAPEPTIDE-TRANSFERASE"/>
    <property type="match status" value="1"/>
</dbReference>
<keyword evidence="10" id="KW-1185">Reference proteome</keyword>
<keyword evidence="6 8" id="KW-0472">Membrane</keyword>
<dbReference type="RefSeq" id="WP_200594395.1">
    <property type="nucleotide sequence ID" value="NZ_JAEPBG010000008.1"/>
</dbReference>
<dbReference type="EMBL" id="JAEPBG010000008">
    <property type="protein sequence ID" value="MBK4736709.1"/>
    <property type="molecule type" value="Genomic_DNA"/>
</dbReference>
<accession>A0A934T158</accession>
<evidence type="ECO:0000256" key="5">
    <source>
        <dbReference type="ARBA" id="ARBA00022989"/>
    </source>
</evidence>
<keyword evidence="5 8" id="KW-1133">Transmembrane helix</keyword>
<keyword evidence="7" id="KW-0460">Magnesium</keyword>
<keyword evidence="4 8" id="KW-0812">Transmembrane</keyword>
<dbReference type="PANTHER" id="PTHR22926:SF3">
    <property type="entry name" value="UNDECAPRENYL-PHOSPHATE ALPHA-N-ACETYLGLUCOSAMINYL 1-PHOSPHATE TRANSFERASE"/>
    <property type="match status" value="1"/>
</dbReference>
<dbReference type="GO" id="GO:0016780">
    <property type="term" value="F:phosphotransferase activity, for other substituted phosphate groups"/>
    <property type="evidence" value="ECO:0007669"/>
    <property type="project" value="InterPro"/>
</dbReference>
<evidence type="ECO:0000256" key="4">
    <source>
        <dbReference type="ARBA" id="ARBA00022692"/>
    </source>
</evidence>
<dbReference type="AlphaFoldDB" id="A0A934T158"/>
<feature type="binding site" evidence="7">
    <location>
        <position position="228"/>
    </location>
    <ligand>
        <name>Mg(2+)</name>
        <dbReference type="ChEBI" id="CHEBI:18420"/>
    </ligand>
</feature>
<evidence type="ECO:0000256" key="8">
    <source>
        <dbReference type="SAM" id="Phobius"/>
    </source>
</evidence>
<feature type="transmembrane region" description="Helical" evidence="8">
    <location>
        <begin position="6"/>
        <end position="26"/>
    </location>
</feature>